<dbReference type="InterPro" id="IPR010998">
    <property type="entry name" value="Integrase_recombinase_N"/>
</dbReference>
<dbReference type="Proteomes" id="UP001152918">
    <property type="component" value="Chromosome"/>
</dbReference>
<dbReference type="EMBL" id="AM181176">
    <property type="protein sequence ID" value="CAY52081.1"/>
    <property type="molecule type" value="Genomic_DNA"/>
</dbReference>
<feature type="domain" description="Tyr recombinase" evidence="6">
    <location>
        <begin position="245"/>
        <end position="422"/>
    </location>
</feature>
<dbReference type="GO" id="GO:0006310">
    <property type="term" value="P:DNA recombination"/>
    <property type="evidence" value="ECO:0007669"/>
    <property type="project" value="UniProtKB-KW"/>
</dbReference>
<dbReference type="InterPro" id="IPR050808">
    <property type="entry name" value="Phage_Integrase"/>
</dbReference>
<evidence type="ECO:0000256" key="1">
    <source>
        <dbReference type="ARBA" id="ARBA00008857"/>
    </source>
</evidence>
<dbReference type="InterPro" id="IPR038488">
    <property type="entry name" value="Integrase_DNA-bd_sf"/>
</dbReference>
<evidence type="ECO:0000259" key="7">
    <source>
        <dbReference type="PROSITE" id="PS51900"/>
    </source>
</evidence>
<organism evidence="9">
    <name type="scientific">Pseudomonas fluorescens (strain SBW25)</name>
    <dbReference type="NCBI Taxonomy" id="216595"/>
    <lineage>
        <taxon>Bacteria</taxon>
        <taxon>Pseudomonadati</taxon>
        <taxon>Pseudomonadota</taxon>
        <taxon>Gammaproteobacteria</taxon>
        <taxon>Pseudomonadales</taxon>
        <taxon>Pseudomonadaceae</taxon>
        <taxon>Pseudomonas</taxon>
    </lineage>
</organism>
<dbReference type="Gene3D" id="1.10.150.130">
    <property type="match status" value="1"/>
</dbReference>
<dbReference type="PANTHER" id="PTHR30629:SF2">
    <property type="entry name" value="PROPHAGE INTEGRASE INTS-RELATED"/>
    <property type="match status" value="1"/>
</dbReference>
<dbReference type="SUPFAM" id="SSF56349">
    <property type="entry name" value="DNA breaking-rejoining enzymes"/>
    <property type="match status" value="1"/>
</dbReference>
<dbReference type="PROSITE" id="PS51900">
    <property type="entry name" value="CB"/>
    <property type="match status" value="1"/>
</dbReference>
<dbReference type="InterPro" id="IPR011010">
    <property type="entry name" value="DNA_brk_join_enz"/>
</dbReference>
<dbReference type="HOGENOM" id="CLU_027562_0_0_6"/>
<evidence type="ECO:0000256" key="3">
    <source>
        <dbReference type="ARBA" id="ARBA00023125"/>
    </source>
</evidence>
<sequence length="445" mass="49880">MCLAFYLCIPLSVVSLYPCLYPEKNTELWDTRMKRADIKRRPLADTTLAGLEPESKEYRELDGNGLYFRVKPDGGKSWQLRYKRPAGNWAWMGLGGYPEVSGALAREKAADLRKVVSSGADPLEQKRSAKAAIDAAKARTFRAAAEAWLKAKEEKGLATSTLHKIRTYLDKDILPALGDKPLDEITRTDCADLQASLEARDAHNVAEKCRTWINQIFGRAIGLGLTENDPGSRLRDIAAQAPKTQQHPHLLEPELAEFLQALKNTPSRLTARTAAWLCIWTASRPGMVRLAEWKEFDLEKAIWTTPAAKMKMRRDFVCPLPHQAVTALRDLHCLTGRSRWLFPGVGAKNPTISENTINKVFATIGYKGRLVGHGTRHTASTLLREHGWPKEHVEAQLAHKEEGISGVYNKAQYFEQRVKMMQWYADHLDSLEAGNVVQGQFGKAV</sequence>
<dbReference type="GO" id="GO:0015074">
    <property type="term" value="P:DNA integration"/>
    <property type="evidence" value="ECO:0007669"/>
    <property type="project" value="UniProtKB-KW"/>
</dbReference>
<dbReference type="InterPro" id="IPR002104">
    <property type="entry name" value="Integrase_catalytic"/>
</dbReference>
<dbReference type="Pfam" id="PF13356">
    <property type="entry name" value="Arm-DNA-bind_3"/>
    <property type="match status" value="1"/>
</dbReference>
<evidence type="ECO:0000256" key="5">
    <source>
        <dbReference type="PROSITE-ProRule" id="PRU01248"/>
    </source>
</evidence>
<keyword evidence="2" id="KW-0229">DNA integration</keyword>
<dbReference type="Gene3D" id="3.30.160.390">
    <property type="entry name" value="Integrase, DNA-binding domain"/>
    <property type="match status" value="1"/>
</dbReference>
<gene>
    <name evidence="9" type="ordered locus">PFLU_5079</name>
</gene>
<dbReference type="CDD" id="cd00801">
    <property type="entry name" value="INT_P4_C"/>
    <property type="match status" value="1"/>
</dbReference>
<reference evidence="8" key="2">
    <citation type="submission" date="2023-10" db="EMBL/GenBank/DDBJ databases">
        <authorList>
            <person name="Fortmann-Grote C."/>
        </authorList>
    </citation>
    <scope>NUCLEOTIDE SEQUENCE</scope>
    <source>
        <strain evidence="8">SBW25</strain>
    </source>
</reference>
<evidence type="ECO:0000313" key="9">
    <source>
        <dbReference type="EMBL" id="CAY52081.1"/>
    </source>
</evidence>
<dbReference type="AlphaFoldDB" id="C3K1N6"/>
<dbReference type="Pfam" id="PF00589">
    <property type="entry name" value="Phage_integrase"/>
    <property type="match status" value="1"/>
</dbReference>
<keyword evidence="3 5" id="KW-0238">DNA-binding</keyword>
<feature type="domain" description="Core-binding (CB)" evidence="7">
    <location>
        <begin position="139"/>
        <end position="221"/>
    </location>
</feature>
<dbReference type="GO" id="GO:0003677">
    <property type="term" value="F:DNA binding"/>
    <property type="evidence" value="ECO:0007669"/>
    <property type="project" value="UniProtKB-UniRule"/>
</dbReference>
<dbReference type="EMBL" id="OV986001">
    <property type="protein sequence ID" value="CAI2799226.1"/>
    <property type="molecule type" value="Genomic_DNA"/>
</dbReference>
<evidence type="ECO:0000256" key="2">
    <source>
        <dbReference type="ARBA" id="ARBA00022908"/>
    </source>
</evidence>
<keyword evidence="4" id="KW-0233">DNA recombination</keyword>
<dbReference type="InterPro" id="IPR013762">
    <property type="entry name" value="Integrase-like_cat_sf"/>
</dbReference>
<reference evidence="9" key="1">
    <citation type="journal article" date="2009" name="Genome Biol.">
        <title>Genomic and genetic analyses of diversity and plant interactions of Pseudomonas fluorescens.</title>
        <authorList>
            <person name="Silby M.W."/>
            <person name="Cerdeno-Tarraga A.M."/>
            <person name="Vernikos G.S."/>
            <person name="Giddens S.R."/>
            <person name="Jackson R.W."/>
            <person name="Preston G.M."/>
            <person name="Zhang X.X."/>
            <person name="Moon C.D."/>
            <person name="Gehrig S.M."/>
            <person name="Godfrey S.A."/>
            <person name="Knight C.G."/>
            <person name="Malone J.G."/>
            <person name="Robinson Z."/>
            <person name="Spiers A.J."/>
            <person name="Harris S."/>
            <person name="Challis G.L."/>
            <person name="Yaxley A.M."/>
            <person name="Harris D."/>
            <person name="Seeger K."/>
            <person name="Murphy L."/>
            <person name="Rutter S."/>
            <person name="Squares R."/>
            <person name="Quail M.A."/>
            <person name="Saunders E."/>
            <person name="Mavromatis K."/>
            <person name="Brettin T.S."/>
            <person name="Bentley S.D."/>
            <person name="Hothersall J."/>
            <person name="Stephens E."/>
            <person name="Thomas C.M."/>
            <person name="Parkhill J."/>
            <person name="Levy S.B."/>
            <person name="Rainey P.B."/>
            <person name="Thomson N.R."/>
        </authorList>
    </citation>
    <scope>NUCLEOTIDE SEQUENCE [LARGE SCALE GENOMIC DNA]</scope>
    <source>
        <strain evidence="9">SBW25</strain>
    </source>
</reference>
<dbReference type="Gene3D" id="1.10.443.10">
    <property type="entry name" value="Intergrase catalytic core"/>
    <property type="match status" value="1"/>
</dbReference>
<proteinExistence type="inferred from homology"/>
<dbReference type="PROSITE" id="PS51898">
    <property type="entry name" value="TYR_RECOMBINASE"/>
    <property type="match status" value="1"/>
</dbReference>
<protein>
    <submittedName>
        <fullName evidence="8 9">Integrase</fullName>
    </submittedName>
</protein>
<comment type="similarity">
    <text evidence="1">Belongs to the 'phage' integrase family.</text>
</comment>
<dbReference type="PANTHER" id="PTHR30629">
    <property type="entry name" value="PROPHAGE INTEGRASE"/>
    <property type="match status" value="1"/>
</dbReference>
<evidence type="ECO:0000259" key="6">
    <source>
        <dbReference type="PROSITE" id="PS51898"/>
    </source>
</evidence>
<accession>C3K1N6</accession>
<evidence type="ECO:0000313" key="8">
    <source>
        <dbReference type="EMBL" id="CAI2799226.1"/>
    </source>
</evidence>
<dbReference type="Pfam" id="PF22022">
    <property type="entry name" value="Phage_int_M"/>
    <property type="match status" value="1"/>
</dbReference>
<dbReference type="STRING" id="294.SRM1_04675"/>
<dbReference type="InterPro" id="IPR044068">
    <property type="entry name" value="CB"/>
</dbReference>
<dbReference type="KEGG" id="pfs:PFLU_5079"/>
<dbReference type="eggNOG" id="COG0582">
    <property type="taxonomic scope" value="Bacteria"/>
</dbReference>
<dbReference type="InterPro" id="IPR053876">
    <property type="entry name" value="Phage_int_M"/>
</dbReference>
<name>C3K1N6_PSEFS</name>
<evidence type="ECO:0000256" key="4">
    <source>
        <dbReference type="ARBA" id="ARBA00023172"/>
    </source>
</evidence>
<dbReference type="InterPro" id="IPR025166">
    <property type="entry name" value="Integrase_DNA_bind_dom"/>
</dbReference>